<evidence type="ECO:0000313" key="2">
    <source>
        <dbReference type="WBParaSite" id="JU765_v2.g2460.t1"/>
    </source>
</evidence>
<accession>A0AC34R196</accession>
<proteinExistence type="predicted"/>
<protein>
    <submittedName>
        <fullName evidence="2">RING-type domain-containing protein</fullName>
    </submittedName>
</protein>
<sequence length="166" mass="18823">MMLNSSFLPCFEGERAHSSNFKSDILDVRAGHCPECRLQFRKPVALPCGHSLCQPCCDQLLTRCNGNSVMSRRNSRRQSVLMGLSAIERRNRQKPKLSKTLSVINECDDEPTKKTVYSSPNCPVCLARPSFKQPVPNIALEKLLFAWDRNQKDAKSESILDVLQWI</sequence>
<name>A0AC34R196_9BILA</name>
<evidence type="ECO:0000313" key="1">
    <source>
        <dbReference type="Proteomes" id="UP000887576"/>
    </source>
</evidence>
<dbReference type="WBParaSite" id="JU765_v2.g2460.t1">
    <property type="protein sequence ID" value="JU765_v2.g2460.t1"/>
    <property type="gene ID" value="JU765_v2.g2460"/>
</dbReference>
<reference evidence="2" key="1">
    <citation type="submission" date="2022-11" db="UniProtKB">
        <authorList>
            <consortium name="WormBaseParasite"/>
        </authorList>
    </citation>
    <scope>IDENTIFICATION</scope>
</reference>
<dbReference type="Proteomes" id="UP000887576">
    <property type="component" value="Unplaced"/>
</dbReference>
<organism evidence="1 2">
    <name type="scientific">Panagrolaimus sp. JU765</name>
    <dbReference type="NCBI Taxonomy" id="591449"/>
    <lineage>
        <taxon>Eukaryota</taxon>
        <taxon>Metazoa</taxon>
        <taxon>Ecdysozoa</taxon>
        <taxon>Nematoda</taxon>
        <taxon>Chromadorea</taxon>
        <taxon>Rhabditida</taxon>
        <taxon>Tylenchina</taxon>
        <taxon>Panagrolaimomorpha</taxon>
        <taxon>Panagrolaimoidea</taxon>
        <taxon>Panagrolaimidae</taxon>
        <taxon>Panagrolaimus</taxon>
    </lineage>
</organism>